<dbReference type="Proteomes" id="UP000017048">
    <property type="component" value="Unassembled WGS sequence"/>
</dbReference>
<name>U5EEW5_NOCAS</name>
<evidence type="ECO:0000256" key="1">
    <source>
        <dbReference type="SAM" id="Phobius"/>
    </source>
</evidence>
<keyword evidence="1" id="KW-0472">Membrane</keyword>
<dbReference type="EMBL" id="BAFO02000020">
    <property type="protein sequence ID" value="GAD83714.1"/>
    <property type="molecule type" value="Genomic_DNA"/>
</dbReference>
<proteinExistence type="predicted"/>
<dbReference type="STRING" id="1824.SAMN05444423_1011014"/>
<feature type="transmembrane region" description="Helical" evidence="1">
    <location>
        <begin position="71"/>
        <end position="95"/>
    </location>
</feature>
<keyword evidence="3" id="KW-1185">Reference proteome</keyword>
<dbReference type="GeneID" id="91513720"/>
<sequence>MIVPPHKPETPPMPEDVGTARQLWWAVSGLGVVYTVAGIATMTGRRDELSKQFLDEMHKTDPNFPASTVDLMVLVAFGLTALVGLALVGLTVLFAQQLGRGKSWARTVLTIVAIWLGLGAVATMVAFTGDAGVATMVAGGTSIVQGVLAVGAAYLSYRPDSTRYFQMNRR</sequence>
<evidence type="ECO:0000313" key="2">
    <source>
        <dbReference type="EMBL" id="GAD83714.1"/>
    </source>
</evidence>
<feature type="transmembrane region" description="Helical" evidence="1">
    <location>
        <begin position="107"/>
        <end position="127"/>
    </location>
</feature>
<reference evidence="2 3" key="1">
    <citation type="journal article" date="2014" name="BMC Genomics">
        <title>Genome based analysis of type-I polyketide synthase and nonribosomal peptide synthetase gene clusters in seven strains of five representative Nocardia species.</title>
        <authorList>
            <person name="Komaki H."/>
            <person name="Ichikawa N."/>
            <person name="Hosoyama A."/>
            <person name="Takahashi-Nakaguchi A."/>
            <person name="Matsuzawa T."/>
            <person name="Suzuki K."/>
            <person name="Fujita N."/>
            <person name="Gonoi T."/>
        </authorList>
    </citation>
    <scope>NUCLEOTIDE SEQUENCE [LARGE SCALE GENOMIC DNA]</scope>
    <source>
        <strain evidence="2 3">NBRC 15531</strain>
    </source>
</reference>
<keyword evidence="1" id="KW-1133">Transmembrane helix</keyword>
<feature type="transmembrane region" description="Helical" evidence="1">
    <location>
        <begin position="23"/>
        <end position="44"/>
    </location>
</feature>
<feature type="transmembrane region" description="Helical" evidence="1">
    <location>
        <begin position="133"/>
        <end position="157"/>
    </location>
</feature>
<organism evidence="2 3">
    <name type="scientific">Nocardia asteroides NBRC 15531</name>
    <dbReference type="NCBI Taxonomy" id="1110697"/>
    <lineage>
        <taxon>Bacteria</taxon>
        <taxon>Bacillati</taxon>
        <taxon>Actinomycetota</taxon>
        <taxon>Actinomycetes</taxon>
        <taxon>Mycobacteriales</taxon>
        <taxon>Nocardiaceae</taxon>
        <taxon>Nocardia</taxon>
    </lineage>
</organism>
<dbReference type="eggNOG" id="COG1716">
    <property type="taxonomic scope" value="Bacteria"/>
</dbReference>
<accession>U5EEW5</accession>
<dbReference type="RefSeq" id="WP_022566184.1">
    <property type="nucleotide sequence ID" value="NZ_BAFO02000020.1"/>
</dbReference>
<gene>
    <name evidence="2" type="ORF">NCAST_20_02820</name>
</gene>
<comment type="caution">
    <text evidence="2">The sequence shown here is derived from an EMBL/GenBank/DDBJ whole genome shotgun (WGS) entry which is preliminary data.</text>
</comment>
<keyword evidence="1" id="KW-0812">Transmembrane</keyword>
<evidence type="ECO:0000313" key="3">
    <source>
        <dbReference type="Proteomes" id="UP000017048"/>
    </source>
</evidence>
<protein>
    <submittedName>
        <fullName evidence="2">Uncharacterized protein</fullName>
    </submittedName>
</protein>
<dbReference type="AlphaFoldDB" id="U5EEW5"/>